<dbReference type="Proteomes" id="UP000826656">
    <property type="component" value="Unassembled WGS sequence"/>
</dbReference>
<evidence type="ECO:0000313" key="3">
    <source>
        <dbReference type="Proteomes" id="UP000826656"/>
    </source>
</evidence>
<organism evidence="2 3">
    <name type="scientific">Solanum tuberosum</name>
    <name type="common">Potato</name>
    <dbReference type="NCBI Taxonomy" id="4113"/>
    <lineage>
        <taxon>Eukaryota</taxon>
        <taxon>Viridiplantae</taxon>
        <taxon>Streptophyta</taxon>
        <taxon>Embryophyta</taxon>
        <taxon>Tracheophyta</taxon>
        <taxon>Spermatophyta</taxon>
        <taxon>Magnoliopsida</taxon>
        <taxon>eudicotyledons</taxon>
        <taxon>Gunneridae</taxon>
        <taxon>Pentapetalae</taxon>
        <taxon>asterids</taxon>
        <taxon>lamiids</taxon>
        <taxon>Solanales</taxon>
        <taxon>Solanaceae</taxon>
        <taxon>Solanoideae</taxon>
        <taxon>Solaneae</taxon>
        <taxon>Solanum</taxon>
    </lineage>
</organism>
<name>A0ABQ7UH02_SOLTU</name>
<evidence type="ECO:0000259" key="1">
    <source>
        <dbReference type="Pfam" id="PF22936"/>
    </source>
</evidence>
<gene>
    <name evidence="2" type="ORF">KY290_027961</name>
</gene>
<dbReference type="Pfam" id="PF22936">
    <property type="entry name" value="Pol_BBD"/>
    <property type="match status" value="1"/>
</dbReference>
<proteinExistence type="predicted"/>
<dbReference type="PANTHER" id="PTHR34222:SF33">
    <property type="entry name" value="RETROTRANSPOSON GAG DOMAIN-CONTAINING PROTEIN"/>
    <property type="match status" value="1"/>
</dbReference>
<protein>
    <recommendedName>
        <fullName evidence="1">Retrovirus-related Pol polyprotein from transposon TNT 1-94-like beta-barrel domain-containing protein</fullName>
    </recommendedName>
</protein>
<dbReference type="PANTHER" id="PTHR34222">
    <property type="entry name" value="GAG_PRE-INTEGRS DOMAIN-CONTAINING PROTEIN"/>
    <property type="match status" value="1"/>
</dbReference>
<dbReference type="EMBL" id="JAIVGD010000019">
    <property type="protein sequence ID" value="KAH0748729.1"/>
    <property type="molecule type" value="Genomic_DNA"/>
</dbReference>
<evidence type="ECO:0000313" key="2">
    <source>
        <dbReference type="EMBL" id="KAH0748729.1"/>
    </source>
</evidence>
<comment type="caution">
    <text evidence="2">The sequence shown here is derived from an EMBL/GenBank/DDBJ whole genome shotgun (WGS) entry which is preliminary data.</text>
</comment>
<dbReference type="InterPro" id="IPR054722">
    <property type="entry name" value="PolX-like_BBD"/>
</dbReference>
<sequence length="251" mass="28106">MGLNEKFNVVRSQILNTEPLPSLARVYGLVSQEERQQQLTTSKGNNLLEGASFASKRNTNTFNSRQLSGNRDVSKLFCDHCKRWRHTKDKCFELHGYPDWWENNRKGKGKSANSSRTSEVERVDYSPISGLSKEQYNQLMSLLSLENSKGIDSMANFAGKAVTFPAANYEWILDSGASDHMTCQKNSLSNERKLLFDSNITIPDGSSVTANTCGNVTLNSSITLNHVLHVPMFGCNLISIRLSHEEADWHG</sequence>
<feature type="domain" description="Retrovirus-related Pol polyprotein from transposon TNT 1-94-like beta-barrel" evidence="1">
    <location>
        <begin position="171"/>
        <end position="244"/>
    </location>
</feature>
<reference evidence="2 3" key="1">
    <citation type="journal article" date="2021" name="bioRxiv">
        <title>Chromosome-scale and haplotype-resolved genome assembly of a tetraploid potato cultivar.</title>
        <authorList>
            <person name="Sun H."/>
            <person name="Jiao W.-B."/>
            <person name="Krause K."/>
            <person name="Campoy J.A."/>
            <person name="Goel M."/>
            <person name="Folz-Donahue K."/>
            <person name="Kukat C."/>
            <person name="Huettel B."/>
            <person name="Schneeberger K."/>
        </authorList>
    </citation>
    <scope>NUCLEOTIDE SEQUENCE [LARGE SCALE GENOMIC DNA]</scope>
    <source>
        <strain evidence="2">SolTubOtavaFocal</strain>
        <tissue evidence="2">Leaves</tissue>
    </source>
</reference>
<keyword evidence="3" id="KW-1185">Reference proteome</keyword>
<accession>A0ABQ7UH02</accession>